<accession>A0ABP1FCU6</accession>
<reference evidence="3 4" key="1">
    <citation type="submission" date="2024-05" db="EMBL/GenBank/DDBJ databases">
        <authorList>
            <person name="Duchaud E."/>
        </authorList>
    </citation>
    <scope>NUCLEOTIDE SEQUENCE [LARGE SCALE GENOMIC DNA]</scope>
    <source>
        <strain evidence="3">Ena-SAMPLE-TAB-13-05-2024-13:56:06:370-140305</strain>
    </source>
</reference>
<evidence type="ECO:0000256" key="1">
    <source>
        <dbReference type="SAM" id="MobiDB-lite"/>
    </source>
</evidence>
<sequence length="168" mass="19337">MAKQQTETKRKGRLSKAQADKKRAEGKRMYVKSGLTVNDIADILEVHIDTIKRWAKNDQWEKAKNLQVITIDGIKQELLNTFNDLKAGKTPKVSADQISKLVASFEKLSDTNKNLAYCFENYNLLTDKLIVKVSETTDEQEKKKRMDIVKYVRKTVQEIVDELYTAIL</sequence>
<dbReference type="InterPro" id="IPR018925">
    <property type="entry name" value="XtmA-like_N"/>
</dbReference>
<feature type="region of interest" description="Disordered" evidence="1">
    <location>
        <begin position="1"/>
        <end position="25"/>
    </location>
</feature>
<evidence type="ECO:0000259" key="2">
    <source>
        <dbReference type="Pfam" id="PF10668"/>
    </source>
</evidence>
<evidence type="ECO:0000313" key="3">
    <source>
        <dbReference type="EMBL" id="CAL2108190.1"/>
    </source>
</evidence>
<dbReference type="Proteomes" id="UP001497602">
    <property type="component" value="Unassembled WGS sequence"/>
</dbReference>
<proteinExistence type="predicted"/>
<dbReference type="RefSeq" id="WP_348739753.1">
    <property type="nucleotide sequence ID" value="NZ_CAXJRC010000043.1"/>
</dbReference>
<dbReference type="EMBL" id="CAXJRC010000043">
    <property type="protein sequence ID" value="CAL2108190.1"/>
    <property type="molecule type" value="Genomic_DNA"/>
</dbReference>
<name>A0ABP1FCU6_9FLAO</name>
<keyword evidence="4" id="KW-1185">Reference proteome</keyword>
<comment type="caution">
    <text evidence="3">The sequence shown here is derived from an EMBL/GenBank/DDBJ whole genome shotgun (WGS) entry which is preliminary data.</text>
</comment>
<gene>
    <name evidence="3" type="ORF">T190115A13A_60185</name>
</gene>
<dbReference type="Pfam" id="PF10668">
    <property type="entry name" value="Phage_terminase"/>
    <property type="match status" value="1"/>
</dbReference>
<protein>
    <recommendedName>
        <fullName evidence="2">PBSX phage terminase small subunit-like N-terminal domain-containing protein</fullName>
    </recommendedName>
</protein>
<evidence type="ECO:0000313" key="4">
    <source>
        <dbReference type="Proteomes" id="UP001497602"/>
    </source>
</evidence>
<feature type="domain" description="PBSX phage terminase small subunit-like N-terminal" evidence="2">
    <location>
        <begin position="18"/>
        <end position="64"/>
    </location>
</feature>
<organism evidence="3 4">
    <name type="scientific">Tenacibaculum vairaonense</name>
    <dbReference type="NCBI Taxonomy" id="3137860"/>
    <lineage>
        <taxon>Bacteria</taxon>
        <taxon>Pseudomonadati</taxon>
        <taxon>Bacteroidota</taxon>
        <taxon>Flavobacteriia</taxon>
        <taxon>Flavobacteriales</taxon>
        <taxon>Flavobacteriaceae</taxon>
        <taxon>Tenacibaculum</taxon>
    </lineage>
</organism>